<evidence type="ECO:0008006" key="5">
    <source>
        <dbReference type="Google" id="ProtNLM"/>
    </source>
</evidence>
<evidence type="ECO:0000313" key="4">
    <source>
        <dbReference type="Proteomes" id="UP001464891"/>
    </source>
</evidence>
<evidence type="ECO:0000256" key="1">
    <source>
        <dbReference type="SAM" id="MobiDB-lite"/>
    </source>
</evidence>
<dbReference type="Proteomes" id="UP001464891">
    <property type="component" value="Unassembled WGS sequence"/>
</dbReference>
<feature type="signal peptide" evidence="2">
    <location>
        <begin position="1"/>
        <end position="28"/>
    </location>
</feature>
<feature type="region of interest" description="Disordered" evidence="1">
    <location>
        <begin position="79"/>
        <end position="121"/>
    </location>
</feature>
<accession>A0ABV0J697</accession>
<reference evidence="3 4" key="1">
    <citation type="submission" date="2022-04" db="EMBL/GenBank/DDBJ databases">
        <title>Positive selection, recombination, and allopatry shape intraspecific diversity of widespread and dominant cyanobacteria.</title>
        <authorList>
            <person name="Wei J."/>
            <person name="Shu W."/>
            <person name="Hu C."/>
        </authorList>
    </citation>
    <scope>NUCLEOTIDE SEQUENCE [LARGE SCALE GENOMIC DNA]</scope>
    <source>
        <strain evidence="3 4">GB2-A4</strain>
    </source>
</reference>
<keyword evidence="2" id="KW-0732">Signal</keyword>
<feature type="chain" id="PRO_5045727937" description="CsbD family protein" evidence="2">
    <location>
        <begin position="29"/>
        <end position="121"/>
    </location>
</feature>
<dbReference type="RefSeq" id="WP_190434180.1">
    <property type="nucleotide sequence ID" value="NZ_JAMPKM010000002.1"/>
</dbReference>
<gene>
    <name evidence="3" type="ORF">NC998_06115</name>
</gene>
<evidence type="ECO:0000256" key="2">
    <source>
        <dbReference type="SAM" id="SignalP"/>
    </source>
</evidence>
<dbReference type="InterPro" id="IPR036629">
    <property type="entry name" value="YjbJ_sf"/>
</dbReference>
<dbReference type="SUPFAM" id="SSF69047">
    <property type="entry name" value="Hypothetical protein YjbJ"/>
    <property type="match status" value="1"/>
</dbReference>
<sequence>MNLLQQIRRVLTAVVLGLVLTLANVAFAQPSLAASNQGGNEVGQEVTGFVQSLQGKTQEIKGNLTGDREDQIRGKVRQAEGNIRLSQPNSDVGAKTQKAEQDIRARQARPESAGNLHNVVQ</sequence>
<comment type="caution">
    <text evidence="3">The sequence shown here is derived from an EMBL/GenBank/DDBJ whole genome shotgun (WGS) entry which is preliminary data.</text>
</comment>
<evidence type="ECO:0000313" key="3">
    <source>
        <dbReference type="EMBL" id="MEP0816665.1"/>
    </source>
</evidence>
<organism evidence="3 4">
    <name type="scientific">Trichocoleus desertorum GB2-A4</name>
    <dbReference type="NCBI Taxonomy" id="2933944"/>
    <lineage>
        <taxon>Bacteria</taxon>
        <taxon>Bacillati</taxon>
        <taxon>Cyanobacteriota</taxon>
        <taxon>Cyanophyceae</taxon>
        <taxon>Leptolyngbyales</taxon>
        <taxon>Trichocoleusaceae</taxon>
        <taxon>Trichocoleus</taxon>
    </lineage>
</organism>
<keyword evidence="4" id="KW-1185">Reference proteome</keyword>
<protein>
    <recommendedName>
        <fullName evidence="5">CsbD family protein</fullName>
    </recommendedName>
</protein>
<feature type="compositionally biased region" description="Basic and acidic residues" evidence="1">
    <location>
        <begin position="97"/>
        <end position="109"/>
    </location>
</feature>
<proteinExistence type="predicted"/>
<name>A0ABV0J697_9CYAN</name>
<dbReference type="EMBL" id="JAMPKM010000002">
    <property type="protein sequence ID" value="MEP0816665.1"/>
    <property type="molecule type" value="Genomic_DNA"/>
</dbReference>